<dbReference type="HOGENOM" id="CLU_613075_0_0_1"/>
<feature type="domain" description="3'-5' exonuclease" evidence="4">
    <location>
        <begin position="336"/>
        <end position="434"/>
    </location>
</feature>
<dbReference type="GO" id="GO:0005737">
    <property type="term" value="C:cytoplasm"/>
    <property type="evidence" value="ECO:0007669"/>
    <property type="project" value="TreeGrafter"/>
</dbReference>
<evidence type="ECO:0000256" key="2">
    <source>
        <dbReference type="ARBA" id="ARBA00022801"/>
    </source>
</evidence>
<dbReference type="PANTHER" id="PTHR13620">
    <property type="entry name" value="3-5 EXONUCLEASE"/>
    <property type="match status" value="1"/>
</dbReference>
<evidence type="ECO:0000256" key="1">
    <source>
        <dbReference type="ARBA" id="ARBA00022722"/>
    </source>
</evidence>
<feature type="region of interest" description="Disordered" evidence="3">
    <location>
        <begin position="162"/>
        <end position="194"/>
    </location>
</feature>
<dbReference type="GO" id="GO:0008408">
    <property type="term" value="F:3'-5' exonuclease activity"/>
    <property type="evidence" value="ECO:0007669"/>
    <property type="project" value="InterPro"/>
</dbReference>
<dbReference type="PANTHER" id="PTHR13620:SF59">
    <property type="entry name" value="POLYNUCLEOTIDYL TRANSFERASE, RIBONUCLEASE H-LIKE SUPERFAMILY PROTEIN"/>
    <property type="match status" value="1"/>
</dbReference>
<dbReference type="Pfam" id="PF01612">
    <property type="entry name" value="DNA_pol_A_exo1"/>
    <property type="match status" value="1"/>
</dbReference>
<sequence length="447" mass="47187">MLSAYYDLHVASGRELRSMASMGNASMEAMADRFLGYPGIDKPMNVAMSGWHVPYLSIEQVQYACVDAYLAFRLAVHLSSAHQLVPAHAPPPPPARRAPVYLHAPLPPGPRVAVLAPPPAQRALVRPRAPPPSAPVYRAVPRAEHAAQTNWALVSTAVDVDDDASESENSSNITDSGRPRAAASDSDIDEEYSSSYAASDGHAFSSDDFELMGHGMLSSDEEDGYAEFVLGMGGLNLDIDSDDDNDDDEGYNGNASIGIVTLQSYDEYGSIGIVTLQSYQMAGNEEMFVRNGGATLEELEDDIVAGAGPANVEEGGGGGGGGGEIARAAAANGVPAALQRFLADNGVAFVGYGVRSDCRKLAAHHEGVRVACTRELRSVTGMGNASMERMAEELLGLAGMKKPVTVSRSRWDAPKLSKKQVKYACVDAFLSLRLGVHVGVTPSSSSD</sequence>
<dbReference type="InterPro" id="IPR012337">
    <property type="entry name" value="RNaseH-like_sf"/>
</dbReference>
<dbReference type="GO" id="GO:0006139">
    <property type="term" value="P:nucleobase-containing compound metabolic process"/>
    <property type="evidence" value="ECO:0007669"/>
    <property type="project" value="InterPro"/>
</dbReference>
<evidence type="ECO:0000256" key="3">
    <source>
        <dbReference type="SAM" id="MobiDB-lite"/>
    </source>
</evidence>
<reference evidence="5" key="2">
    <citation type="submission" date="2013-04" db="UniProtKB">
        <authorList>
            <consortium name="EnsemblPlants"/>
        </authorList>
    </citation>
    <scope>IDENTIFICATION</scope>
</reference>
<reference evidence="5" key="1">
    <citation type="journal article" date="2013" name="Nat. Commun.">
        <title>Whole-genome sequencing of Oryza brachyantha reveals mechanisms underlying Oryza genome evolution.</title>
        <authorList>
            <person name="Chen J."/>
            <person name="Huang Q."/>
            <person name="Gao D."/>
            <person name="Wang J."/>
            <person name="Lang Y."/>
            <person name="Liu T."/>
            <person name="Li B."/>
            <person name="Bai Z."/>
            <person name="Luis Goicoechea J."/>
            <person name="Liang C."/>
            <person name="Chen C."/>
            <person name="Zhang W."/>
            <person name="Sun S."/>
            <person name="Liao Y."/>
            <person name="Zhang X."/>
            <person name="Yang L."/>
            <person name="Song C."/>
            <person name="Wang M."/>
            <person name="Shi J."/>
            <person name="Liu G."/>
            <person name="Liu J."/>
            <person name="Zhou H."/>
            <person name="Zhou W."/>
            <person name="Yu Q."/>
            <person name="An N."/>
            <person name="Chen Y."/>
            <person name="Cai Q."/>
            <person name="Wang B."/>
            <person name="Liu B."/>
            <person name="Min J."/>
            <person name="Huang Y."/>
            <person name="Wu H."/>
            <person name="Li Z."/>
            <person name="Zhang Y."/>
            <person name="Yin Y."/>
            <person name="Song W."/>
            <person name="Jiang J."/>
            <person name="Jackson S.A."/>
            <person name="Wing R.A."/>
            <person name="Wang J."/>
            <person name="Chen M."/>
        </authorList>
    </citation>
    <scope>NUCLEOTIDE SEQUENCE [LARGE SCALE GENOMIC DNA]</scope>
    <source>
        <strain evidence="5">cv. IRGC 101232</strain>
    </source>
</reference>
<dbReference type="SUPFAM" id="SSF53098">
    <property type="entry name" value="Ribonuclease H-like"/>
    <property type="match status" value="2"/>
</dbReference>
<dbReference type="InterPro" id="IPR036397">
    <property type="entry name" value="RNaseH_sf"/>
</dbReference>
<evidence type="ECO:0000313" key="5">
    <source>
        <dbReference type="EnsemblPlants" id="OB07G10750.1"/>
    </source>
</evidence>
<dbReference type="GO" id="GO:0005634">
    <property type="term" value="C:nucleus"/>
    <property type="evidence" value="ECO:0007669"/>
    <property type="project" value="TreeGrafter"/>
</dbReference>
<accession>J3MI43</accession>
<dbReference type="InterPro" id="IPR002562">
    <property type="entry name" value="3'-5'_exonuclease_dom"/>
</dbReference>
<protein>
    <recommendedName>
        <fullName evidence="4">3'-5' exonuclease domain-containing protein</fullName>
    </recommendedName>
</protein>
<dbReference type="GO" id="GO:0003676">
    <property type="term" value="F:nucleic acid binding"/>
    <property type="evidence" value="ECO:0007669"/>
    <property type="project" value="InterPro"/>
</dbReference>
<evidence type="ECO:0000313" key="6">
    <source>
        <dbReference type="Proteomes" id="UP000006038"/>
    </source>
</evidence>
<name>J3MI43_ORYBR</name>
<dbReference type="eggNOG" id="KOG4373">
    <property type="taxonomic scope" value="Eukaryota"/>
</dbReference>
<organism evidence="5">
    <name type="scientific">Oryza brachyantha</name>
    <name type="common">malo sina</name>
    <dbReference type="NCBI Taxonomy" id="4533"/>
    <lineage>
        <taxon>Eukaryota</taxon>
        <taxon>Viridiplantae</taxon>
        <taxon>Streptophyta</taxon>
        <taxon>Embryophyta</taxon>
        <taxon>Tracheophyta</taxon>
        <taxon>Spermatophyta</taxon>
        <taxon>Magnoliopsida</taxon>
        <taxon>Liliopsida</taxon>
        <taxon>Poales</taxon>
        <taxon>Poaceae</taxon>
        <taxon>BOP clade</taxon>
        <taxon>Oryzoideae</taxon>
        <taxon>Oryzeae</taxon>
        <taxon>Oryzinae</taxon>
        <taxon>Oryza</taxon>
    </lineage>
</organism>
<keyword evidence="6" id="KW-1185">Reference proteome</keyword>
<dbReference type="EnsemblPlants" id="OB07G10750.1">
    <property type="protein sequence ID" value="OB07G10750.1"/>
    <property type="gene ID" value="OB07G10750"/>
</dbReference>
<proteinExistence type="predicted"/>
<dbReference type="AlphaFoldDB" id="J3MI43"/>
<dbReference type="Gene3D" id="3.30.420.10">
    <property type="entry name" value="Ribonuclease H-like superfamily/Ribonuclease H"/>
    <property type="match status" value="2"/>
</dbReference>
<dbReference type="Proteomes" id="UP000006038">
    <property type="component" value="Chromosome 7"/>
</dbReference>
<keyword evidence="2" id="KW-0378">Hydrolase</keyword>
<dbReference type="Gramene" id="OB07G10750.1">
    <property type="protein sequence ID" value="OB07G10750.1"/>
    <property type="gene ID" value="OB07G10750"/>
</dbReference>
<keyword evidence="1" id="KW-0540">Nuclease</keyword>
<dbReference type="STRING" id="4533.J3MI43"/>
<dbReference type="CDD" id="cd06141">
    <property type="entry name" value="WRN_exo"/>
    <property type="match status" value="1"/>
</dbReference>
<evidence type="ECO:0000259" key="4">
    <source>
        <dbReference type="Pfam" id="PF01612"/>
    </source>
</evidence>
<dbReference type="InterPro" id="IPR051132">
    <property type="entry name" value="3-5_Exonuclease_domain"/>
</dbReference>